<dbReference type="GO" id="GO:0046872">
    <property type="term" value="F:metal ion binding"/>
    <property type="evidence" value="ECO:0007669"/>
    <property type="project" value="UniProtKB-KW"/>
</dbReference>
<dbReference type="InterPro" id="IPR012301">
    <property type="entry name" value="Malic_N_dom"/>
</dbReference>
<evidence type="ECO:0000256" key="1">
    <source>
        <dbReference type="ARBA" id="ARBA00001936"/>
    </source>
</evidence>
<evidence type="ECO:0000259" key="9">
    <source>
        <dbReference type="SMART" id="SM01274"/>
    </source>
</evidence>
<dbReference type="GO" id="GO:0051287">
    <property type="term" value="F:NAD binding"/>
    <property type="evidence" value="ECO:0007669"/>
    <property type="project" value="InterPro"/>
</dbReference>
<dbReference type="InterPro" id="IPR037062">
    <property type="entry name" value="Malic_N_dom_sf"/>
</dbReference>
<sequence>MSLCIARKWKPSGFVRYQSIISDSVTSHVHSHTIKTPVGEEAKLRAPRYTRLSVDGPIECSLHGFQLLNSPLFNKGSAFTVEEREAFGLTGLLPPVVNTLDEQVERAYDQLHFLKTPLAKNDFCTSMRQQNKVLFYELVRRHIRELLPIVYTPTEGDAIAAYSNRFRKPEGCFLDITDPDSVDERLAAFGEAKDIDYIVVSDGEGILGIGDQGVGGVRIAIAKAALMTLCAGVHPGRVMSVVLDVGTDNERLLNDDLYMGNRFKRVRGEEYDKFVDKFIQAVKKRFPSAVLHFEDFGVTTARPILERYRKELPCFNDDIQGTGAVVMASMTAALKVSQRNLLDSQIIIYGAGSAGLGVADQIVNHMVIHGSTPEDARARIHCMDKRGLILDSMHKTSTTAQQKYADPADEWEGVNTRSLVEVVRKIKPTVLVGCSTQASAFNEEVIKEMYKHNPRPIIFPLSNPTRLHECTPEDALKWTDYNAMVATGSPFPPVHGYVISENNNCFTFPGIGLGAVLSRATTISDSMISAAVDQLAEGSPAKKNAKAGLLAPLEVIDETSAKVATAVILRALEEGVARVEDEESPDGGKVTVPRDFEECLAWVKSQMWKPVYRPMIKVEHVDSIHTHQY</sequence>
<dbReference type="PRINTS" id="PR00072">
    <property type="entry name" value="MALOXRDTASE"/>
</dbReference>
<dbReference type="AlphaFoldDB" id="A0AAN6D3T6"/>
<dbReference type="Proteomes" id="UP000738402">
    <property type="component" value="Unassembled WGS sequence"/>
</dbReference>
<reference evidence="10 12" key="1">
    <citation type="journal article" date="2021" name="G3 (Bethesda)">
        <title>Genomic diversity, chromosomal rearrangements, and interspecies hybridization in the ogataea polymorpha species complex.</title>
        <authorList>
            <person name="Hanson S.J."/>
            <person name="Cinneide E.O."/>
            <person name="Salzberg L.I."/>
            <person name="Wolfe K.H."/>
            <person name="McGowan J."/>
            <person name="Fitzpatrick D.A."/>
            <person name="Matlin K."/>
        </authorList>
    </citation>
    <scope>NUCLEOTIDE SEQUENCE</scope>
    <source>
        <strain evidence="11">81-436-3</strain>
        <strain evidence="10">83-405-1</strain>
    </source>
</reference>
<dbReference type="EMBL" id="JAHLUH010000010">
    <property type="protein sequence ID" value="KAG7726306.1"/>
    <property type="molecule type" value="Genomic_DNA"/>
</dbReference>
<keyword evidence="4" id="KW-0520">NAD</keyword>
<dbReference type="InterPro" id="IPR036291">
    <property type="entry name" value="NAD(P)-bd_dom_sf"/>
</dbReference>
<keyword evidence="12" id="KW-1185">Reference proteome</keyword>
<dbReference type="InterPro" id="IPR001891">
    <property type="entry name" value="Malic_OxRdtase"/>
</dbReference>
<dbReference type="SUPFAM" id="SSF51735">
    <property type="entry name" value="NAD(P)-binding Rossmann-fold domains"/>
    <property type="match status" value="1"/>
</dbReference>
<dbReference type="FunFam" id="3.40.50.10380:FF:000001">
    <property type="entry name" value="NAD-dependent malic enzyme"/>
    <property type="match status" value="1"/>
</dbReference>
<evidence type="ECO:0000256" key="7">
    <source>
        <dbReference type="PIRSR" id="PIRSR000106-3"/>
    </source>
</evidence>
<organism evidence="10 13">
    <name type="scientific">Ogataea haglerorum</name>
    <dbReference type="NCBI Taxonomy" id="1937702"/>
    <lineage>
        <taxon>Eukaryota</taxon>
        <taxon>Fungi</taxon>
        <taxon>Dikarya</taxon>
        <taxon>Ascomycota</taxon>
        <taxon>Saccharomycotina</taxon>
        <taxon>Pichiomycetes</taxon>
        <taxon>Pichiales</taxon>
        <taxon>Pichiaceae</taxon>
        <taxon>Ogataea</taxon>
    </lineage>
</organism>
<comment type="cofactor">
    <cofactor evidence="1">
        <name>Mn(2+)</name>
        <dbReference type="ChEBI" id="CHEBI:29035"/>
    </cofactor>
</comment>
<name>A0AAN6D3T6_9ASCO</name>
<dbReference type="SUPFAM" id="SSF53223">
    <property type="entry name" value="Aminoacid dehydrogenase-like, N-terminal domain"/>
    <property type="match status" value="1"/>
</dbReference>
<evidence type="ECO:0000313" key="11">
    <source>
        <dbReference type="EMBL" id="KAG7763124.1"/>
    </source>
</evidence>
<keyword evidence="3 7" id="KW-0479">Metal-binding</keyword>
<dbReference type="PANTHER" id="PTHR23406">
    <property type="entry name" value="MALIC ENZYME-RELATED"/>
    <property type="match status" value="1"/>
</dbReference>
<comment type="similarity">
    <text evidence="2">Belongs to the malic enzymes family.</text>
</comment>
<evidence type="ECO:0000313" key="10">
    <source>
        <dbReference type="EMBL" id="KAG7726306.1"/>
    </source>
</evidence>
<evidence type="ECO:0000256" key="3">
    <source>
        <dbReference type="ARBA" id="ARBA00022723"/>
    </source>
</evidence>
<dbReference type="GO" id="GO:0005739">
    <property type="term" value="C:mitochondrion"/>
    <property type="evidence" value="ECO:0007669"/>
    <property type="project" value="TreeGrafter"/>
</dbReference>
<dbReference type="Proteomes" id="UP000697297">
    <property type="component" value="Unassembled WGS sequence"/>
</dbReference>
<feature type="binding site" evidence="6">
    <location>
        <position position="463"/>
    </location>
    <ligand>
        <name>(S)-malate</name>
        <dbReference type="ChEBI" id="CHEBI:15589"/>
    </ligand>
</feature>
<feature type="domain" description="Malic enzyme N-terminal" evidence="9">
    <location>
        <begin position="128"/>
        <end position="309"/>
    </location>
</feature>
<feature type="binding site" evidence="7">
    <location>
        <position position="318"/>
    </location>
    <ligand>
        <name>a divalent metal cation</name>
        <dbReference type="ChEBI" id="CHEBI:60240"/>
    </ligand>
</feature>
<feature type="domain" description="Malic enzyme NAD-binding" evidence="8">
    <location>
        <begin position="319"/>
        <end position="572"/>
    </location>
</feature>
<dbReference type="Gene3D" id="3.40.50.10380">
    <property type="entry name" value="Malic enzyme, N-terminal domain"/>
    <property type="match status" value="1"/>
</dbReference>
<gene>
    <name evidence="10" type="ORF">KL933_003748</name>
    <name evidence="11" type="ORF">KL946_003940</name>
</gene>
<comment type="caution">
    <text evidence="10">The sequence shown here is derived from an EMBL/GenBank/DDBJ whole genome shotgun (WGS) entry which is preliminary data.</text>
</comment>
<evidence type="ECO:0000256" key="6">
    <source>
        <dbReference type="PIRSR" id="PIRSR000106-2"/>
    </source>
</evidence>
<feature type="binding site" evidence="6">
    <location>
        <position position="503"/>
    </location>
    <ligand>
        <name>(S)-malate</name>
        <dbReference type="ChEBI" id="CHEBI:15589"/>
    </ligand>
</feature>
<dbReference type="InterPro" id="IPR046346">
    <property type="entry name" value="Aminoacid_DH-like_N_sf"/>
</dbReference>
<dbReference type="Pfam" id="PF00390">
    <property type="entry name" value="malic"/>
    <property type="match status" value="1"/>
</dbReference>
<evidence type="ECO:0000256" key="5">
    <source>
        <dbReference type="PIRSR" id="PIRSR000106-1"/>
    </source>
</evidence>
<evidence type="ECO:0000259" key="8">
    <source>
        <dbReference type="SMART" id="SM00919"/>
    </source>
</evidence>
<dbReference type="PANTHER" id="PTHR23406:SF34">
    <property type="entry name" value="NAD-DEPENDENT MALIC ENZYME, MITOCHONDRIAL"/>
    <property type="match status" value="1"/>
</dbReference>
<dbReference type="NCBIfam" id="NF010052">
    <property type="entry name" value="PRK13529.1"/>
    <property type="match status" value="1"/>
</dbReference>
<dbReference type="GO" id="GO:0005829">
    <property type="term" value="C:cytosol"/>
    <property type="evidence" value="ECO:0007669"/>
    <property type="project" value="TreeGrafter"/>
</dbReference>
<dbReference type="InterPro" id="IPR012302">
    <property type="entry name" value="Malic_NAD-bd"/>
</dbReference>
<accession>A0AAN6D3T6</accession>
<feature type="binding site" evidence="7">
    <location>
        <position position="294"/>
    </location>
    <ligand>
        <name>a divalent metal cation</name>
        <dbReference type="ChEBI" id="CHEBI:60240"/>
    </ligand>
</feature>
<evidence type="ECO:0000256" key="4">
    <source>
        <dbReference type="ARBA" id="ARBA00023027"/>
    </source>
</evidence>
<dbReference type="CDD" id="cd05312">
    <property type="entry name" value="NAD_bind_1_malic_enz"/>
    <property type="match status" value="1"/>
</dbReference>
<dbReference type="GO" id="GO:0006108">
    <property type="term" value="P:malate metabolic process"/>
    <property type="evidence" value="ECO:0007669"/>
    <property type="project" value="TreeGrafter"/>
</dbReference>
<evidence type="ECO:0000256" key="2">
    <source>
        <dbReference type="ARBA" id="ARBA00008785"/>
    </source>
</evidence>
<evidence type="ECO:0000313" key="13">
    <source>
        <dbReference type="Proteomes" id="UP000738402"/>
    </source>
</evidence>
<protein>
    <recommendedName>
        <fullName evidence="14">Malic enzyme</fullName>
    </recommendedName>
</protein>
<dbReference type="SMART" id="SM01274">
    <property type="entry name" value="malic"/>
    <property type="match status" value="1"/>
</dbReference>
<dbReference type="Pfam" id="PF03949">
    <property type="entry name" value="Malic_M"/>
    <property type="match status" value="1"/>
</dbReference>
<dbReference type="Gene3D" id="3.40.50.720">
    <property type="entry name" value="NAD(P)-binding Rossmann-like Domain"/>
    <property type="match status" value="1"/>
</dbReference>
<feature type="active site" description="Proton acceptor" evidence="5">
    <location>
        <position position="223"/>
    </location>
</feature>
<dbReference type="EMBL" id="JAHLUN010000011">
    <property type="protein sequence ID" value="KAG7763124.1"/>
    <property type="molecule type" value="Genomic_DNA"/>
</dbReference>
<dbReference type="GO" id="GO:0004471">
    <property type="term" value="F:malate dehydrogenase (decarboxylating) (NAD+) activity"/>
    <property type="evidence" value="ECO:0007669"/>
    <property type="project" value="TreeGrafter"/>
</dbReference>
<dbReference type="SMART" id="SM00919">
    <property type="entry name" value="Malic_M"/>
    <property type="match status" value="1"/>
</dbReference>
<dbReference type="PIRSF" id="PIRSF000106">
    <property type="entry name" value="ME"/>
    <property type="match status" value="1"/>
</dbReference>
<evidence type="ECO:0008006" key="14">
    <source>
        <dbReference type="Google" id="ProtNLM"/>
    </source>
</evidence>
<feature type="binding site" evidence="7">
    <location>
        <position position="295"/>
    </location>
    <ligand>
        <name>a divalent metal cation</name>
        <dbReference type="ChEBI" id="CHEBI:60240"/>
    </ligand>
</feature>
<comment type="cofactor">
    <cofactor evidence="7">
        <name>Mg(2+)</name>
        <dbReference type="ChEBI" id="CHEBI:18420"/>
    </cofactor>
    <cofactor evidence="7">
        <name>Mn(2+)</name>
        <dbReference type="ChEBI" id="CHEBI:29035"/>
    </cofactor>
    <text evidence="7">Divalent metal cations. Prefers magnesium or manganese.</text>
</comment>
<proteinExistence type="inferred from homology"/>
<evidence type="ECO:0000313" key="12">
    <source>
        <dbReference type="Proteomes" id="UP000697297"/>
    </source>
</evidence>
<feature type="active site" description="Proton donor" evidence="5">
    <location>
        <position position="151"/>
    </location>
</feature>